<evidence type="ECO:0000259" key="3">
    <source>
        <dbReference type="PROSITE" id="PS50097"/>
    </source>
</evidence>
<evidence type="ECO:0000313" key="5">
    <source>
        <dbReference type="EnsemblMetazoa" id="CapteP167969"/>
    </source>
</evidence>
<dbReference type="Gene3D" id="3.30.710.10">
    <property type="entry name" value="Potassium Channel Kv1.1, Chain A"/>
    <property type="match status" value="1"/>
</dbReference>
<keyword evidence="6" id="KW-1185">Reference proteome</keyword>
<dbReference type="HOGENOM" id="CLU_1251709_0_0_1"/>
<dbReference type="PANTHER" id="PTHR24412">
    <property type="entry name" value="KELCH PROTEIN"/>
    <property type="match status" value="1"/>
</dbReference>
<dbReference type="PANTHER" id="PTHR24412:SF489">
    <property type="entry name" value="RING FINGER DOMAIN AND KELCH REPEAT-CONTAINING PROTEIN DDB_G0271372"/>
    <property type="match status" value="1"/>
</dbReference>
<dbReference type="AlphaFoldDB" id="R7TEF0"/>
<protein>
    <recommendedName>
        <fullName evidence="3">BTB domain-containing protein</fullName>
    </recommendedName>
</protein>
<dbReference type="InterPro" id="IPR011333">
    <property type="entry name" value="SKP1/BTB/POZ_sf"/>
</dbReference>
<feature type="domain" description="BTB" evidence="3">
    <location>
        <begin position="8"/>
        <end position="75"/>
    </location>
</feature>
<gene>
    <name evidence="4" type="ORF">CAPTEDRAFT_167969</name>
</gene>
<accession>R7TEF0</accession>
<reference evidence="4 6" key="2">
    <citation type="journal article" date="2013" name="Nature">
        <title>Insights into bilaterian evolution from three spiralian genomes.</title>
        <authorList>
            <person name="Simakov O."/>
            <person name="Marletaz F."/>
            <person name="Cho S.J."/>
            <person name="Edsinger-Gonzales E."/>
            <person name="Havlak P."/>
            <person name="Hellsten U."/>
            <person name="Kuo D.H."/>
            <person name="Larsson T."/>
            <person name="Lv J."/>
            <person name="Arendt D."/>
            <person name="Savage R."/>
            <person name="Osoegawa K."/>
            <person name="de Jong P."/>
            <person name="Grimwood J."/>
            <person name="Chapman J.A."/>
            <person name="Shapiro H."/>
            <person name="Aerts A."/>
            <person name="Otillar R.P."/>
            <person name="Terry A.Y."/>
            <person name="Boore J.L."/>
            <person name="Grigoriev I.V."/>
            <person name="Lindberg D.R."/>
            <person name="Seaver E.C."/>
            <person name="Weisblat D.A."/>
            <person name="Putnam N.H."/>
            <person name="Rokhsar D.S."/>
        </authorList>
    </citation>
    <scope>NUCLEOTIDE SEQUENCE</scope>
    <source>
        <strain evidence="4 6">I ESC-2004</strain>
    </source>
</reference>
<dbReference type="Proteomes" id="UP000014760">
    <property type="component" value="Unassembled WGS sequence"/>
</dbReference>
<dbReference type="Pfam" id="PF00651">
    <property type="entry name" value="BTB"/>
    <property type="match status" value="1"/>
</dbReference>
<dbReference type="PROSITE" id="PS50097">
    <property type="entry name" value="BTB"/>
    <property type="match status" value="1"/>
</dbReference>
<evidence type="ECO:0000256" key="2">
    <source>
        <dbReference type="ARBA" id="ARBA00022737"/>
    </source>
</evidence>
<name>R7TEF0_CAPTE</name>
<keyword evidence="2" id="KW-0677">Repeat</keyword>
<dbReference type="OrthoDB" id="6418787at2759"/>
<dbReference type="InterPro" id="IPR000210">
    <property type="entry name" value="BTB/POZ_dom"/>
</dbReference>
<reference evidence="6" key="1">
    <citation type="submission" date="2012-12" db="EMBL/GenBank/DDBJ databases">
        <authorList>
            <person name="Hellsten U."/>
            <person name="Grimwood J."/>
            <person name="Chapman J.A."/>
            <person name="Shapiro H."/>
            <person name="Aerts A."/>
            <person name="Otillar R.P."/>
            <person name="Terry A.Y."/>
            <person name="Boore J.L."/>
            <person name="Simakov O."/>
            <person name="Marletaz F."/>
            <person name="Cho S.-J."/>
            <person name="Edsinger-Gonzales E."/>
            <person name="Havlak P."/>
            <person name="Kuo D.-H."/>
            <person name="Larsson T."/>
            <person name="Lv J."/>
            <person name="Arendt D."/>
            <person name="Savage R."/>
            <person name="Osoegawa K."/>
            <person name="de Jong P."/>
            <person name="Lindberg D.R."/>
            <person name="Seaver E.C."/>
            <person name="Weisblat D.A."/>
            <person name="Putnam N.H."/>
            <person name="Grigoriev I.V."/>
            <person name="Rokhsar D.S."/>
        </authorList>
    </citation>
    <scope>NUCLEOTIDE SEQUENCE</scope>
    <source>
        <strain evidence="6">I ESC-2004</strain>
    </source>
</reference>
<proteinExistence type="predicted"/>
<dbReference type="CDD" id="cd18186">
    <property type="entry name" value="BTB_POZ_ZBTB_KLHL-like"/>
    <property type="match status" value="1"/>
</dbReference>
<keyword evidence="1" id="KW-0880">Kelch repeat</keyword>
<evidence type="ECO:0000313" key="4">
    <source>
        <dbReference type="EMBL" id="ELT89441.1"/>
    </source>
</evidence>
<dbReference type="STRING" id="283909.R7TEF0"/>
<sequence length="221" mass="25092">MAEENKASDLVLEVAGNKIHCHKVIMAAASPFFKVMLTSGLKESIEGHVKLPGARYDVIRKIVDAVYGQDFVLDSDNVQDALMACHQYGFTLIQERCVQQMLPLVNNENCLGVYILGKKYDIAELKAKAAPHFCDICAERSSNLSHLSAHDWDFIIKRTKFSPSLFQLLIYWVHFDRYARLVALDSIIQQVAITKCDLLRDSLFREICEREKCLLLEANVL</sequence>
<organism evidence="4">
    <name type="scientific">Capitella teleta</name>
    <name type="common">Polychaete worm</name>
    <dbReference type="NCBI Taxonomy" id="283909"/>
    <lineage>
        <taxon>Eukaryota</taxon>
        <taxon>Metazoa</taxon>
        <taxon>Spiralia</taxon>
        <taxon>Lophotrochozoa</taxon>
        <taxon>Annelida</taxon>
        <taxon>Polychaeta</taxon>
        <taxon>Sedentaria</taxon>
        <taxon>Scolecida</taxon>
        <taxon>Capitellidae</taxon>
        <taxon>Capitella</taxon>
    </lineage>
</organism>
<dbReference type="EnsemblMetazoa" id="CapteT167969">
    <property type="protein sequence ID" value="CapteP167969"/>
    <property type="gene ID" value="CapteG167969"/>
</dbReference>
<reference evidence="5" key="3">
    <citation type="submission" date="2015-06" db="UniProtKB">
        <authorList>
            <consortium name="EnsemblMetazoa"/>
        </authorList>
    </citation>
    <scope>IDENTIFICATION</scope>
</reference>
<dbReference type="EMBL" id="AMQN01014845">
    <property type="status" value="NOT_ANNOTATED_CDS"/>
    <property type="molecule type" value="Genomic_DNA"/>
</dbReference>
<dbReference type="SMART" id="SM00225">
    <property type="entry name" value="BTB"/>
    <property type="match status" value="1"/>
</dbReference>
<evidence type="ECO:0000313" key="6">
    <source>
        <dbReference type="Proteomes" id="UP000014760"/>
    </source>
</evidence>
<evidence type="ECO:0000256" key="1">
    <source>
        <dbReference type="ARBA" id="ARBA00022441"/>
    </source>
</evidence>
<dbReference type="EMBL" id="KB311353">
    <property type="protein sequence ID" value="ELT89441.1"/>
    <property type="molecule type" value="Genomic_DNA"/>
</dbReference>
<dbReference type="SUPFAM" id="SSF54695">
    <property type="entry name" value="POZ domain"/>
    <property type="match status" value="1"/>
</dbReference>